<proteinExistence type="predicted"/>
<dbReference type="EMBL" id="JAWWNJ010000002">
    <property type="protein sequence ID" value="KAK7061736.1"/>
    <property type="molecule type" value="Genomic_DNA"/>
</dbReference>
<comment type="caution">
    <text evidence="3">The sequence shown here is derived from an EMBL/GenBank/DDBJ whole genome shotgun (WGS) entry which is preliminary data.</text>
</comment>
<feature type="region of interest" description="Disordered" evidence="1">
    <location>
        <begin position="597"/>
        <end position="625"/>
    </location>
</feature>
<dbReference type="Pfam" id="PF25995">
    <property type="entry name" value="STB6_N"/>
    <property type="match status" value="1"/>
</dbReference>
<feature type="compositionally biased region" description="Basic and acidic residues" evidence="1">
    <location>
        <begin position="695"/>
        <end position="712"/>
    </location>
</feature>
<evidence type="ECO:0000256" key="1">
    <source>
        <dbReference type="SAM" id="MobiDB-lite"/>
    </source>
</evidence>
<dbReference type="PANTHER" id="PTHR31011">
    <property type="entry name" value="PROTEIN STB2-RELATED"/>
    <property type="match status" value="1"/>
</dbReference>
<feature type="compositionally biased region" description="Basic and acidic residues" evidence="1">
    <location>
        <begin position="597"/>
        <end position="614"/>
    </location>
</feature>
<gene>
    <name evidence="3" type="ORF">R3P38DRAFT_2831259</name>
</gene>
<protein>
    <recommendedName>
        <fullName evidence="2">STB6-like N-terminal domain-containing protein</fullName>
    </recommendedName>
</protein>
<evidence type="ECO:0000259" key="2">
    <source>
        <dbReference type="Pfam" id="PF25995"/>
    </source>
</evidence>
<dbReference type="PANTHER" id="PTHR31011:SF2">
    <property type="entry name" value="PROTEIN STB2-RELATED"/>
    <property type="match status" value="1"/>
</dbReference>
<feature type="compositionally biased region" description="Low complexity" evidence="1">
    <location>
        <begin position="219"/>
        <end position="232"/>
    </location>
</feature>
<evidence type="ECO:0000313" key="3">
    <source>
        <dbReference type="EMBL" id="KAK7061736.1"/>
    </source>
</evidence>
<dbReference type="GO" id="GO:0070822">
    <property type="term" value="C:Sin3-type complex"/>
    <property type="evidence" value="ECO:0007669"/>
    <property type="project" value="TreeGrafter"/>
</dbReference>
<reference evidence="3 4" key="1">
    <citation type="journal article" date="2024" name="J Genomics">
        <title>Draft genome sequencing and assembly of Favolaschia claudopus CIRM-BRFM 2984 isolated from oak limbs.</title>
        <authorList>
            <person name="Navarro D."/>
            <person name="Drula E."/>
            <person name="Chaduli D."/>
            <person name="Cazenave R."/>
            <person name="Ahrendt S."/>
            <person name="Wang J."/>
            <person name="Lipzen A."/>
            <person name="Daum C."/>
            <person name="Barry K."/>
            <person name="Grigoriev I.V."/>
            <person name="Favel A."/>
            <person name="Rosso M.N."/>
            <person name="Martin F."/>
        </authorList>
    </citation>
    <scope>NUCLEOTIDE SEQUENCE [LARGE SCALE GENOMIC DNA]</scope>
    <source>
        <strain evidence="3 4">CIRM-BRFM 2984</strain>
    </source>
</reference>
<feature type="compositionally biased region" description="Polar residues" evidence="1">
    <location>
        <begin position="806"/>
        <end position="820"/>
    </location>
</feature>
<dbReference type="InterPro" id="IPR059025">
    <property type="entry name" value="STB6_N"/>
</dbReference>
<feature type="domain" description="STB6-like N-terminal" evidence="2">
    <location>
        <begin position="53"/>
        <end position="186"/>
    </location>
</feature>
<feature type="compositionally biased region" description="Basic and acidic residues" evidence="1">
    <location>
        <begin position="1116"/>
        <end position="1133"/>
    </location>
</feature>
<dbReference type="AlphaFoldDB" id="A0AAW0EC22"/>
<feature type="compositionally biased region" description="Polar residues" evidence="1">
    <location>
        <begin position="746"/>
        <end position="760"/>
    </location>
</feature>
<feature type="region of interest" description="Disordered" evidence="1">
    <location>
        <begin position="849"/>
        <end position="896"/>
    </location>
</feature>
<accession>A0AAW0EC22</accession>
<organism evidence="3 4">
    <name type="scientific">Favolaschia claudopus</name>
    <dbReference type="NCBI Taxonomy" id="2862362"/>
    <lineage>
        <taxon>Eukaryota</taxon>
        <taxon>Fungi</taxon>
        <taxon>Dikarya</taxon>
        <taxon>Basidiomycota</taxon>
        <taxon>Agaricomycotina</taxon>
        <taxon>Agaricomycetes</taxon>
        <taxon>Agaricomycetidae</taxon>
        <taxon>Agaricales</taxon>
        <taxon>Marasmiineae</taxon>
        <taxon>Mycenaceae</taxon>
        <taxon>Favolaschia</taxon>
    </lineage>
</organism>
<sequence length="1210" mass="131182">MRQTLLLATVRQPVSRPPAPPTHHARTKSKLVRSNTPSLDITAPLPRLWTPTDVANDWIGLPLHFEIETDRLELQGYQIYAVEKWIVERDRPVTVLTVYTGDPAHKITVTALRPAASLSPAEATAEWEKAIVHLRRDARPRETPHGIVFATSLAHFRSDYTIVNIPTGDFLQARDQLYTNINLLRMGCSGRSALTLEEPSETTKDRFIATYHLPDTIVSGTGSIPIPSSTPASPMPSPRPSPSKHRARLSTSPPNPHGSDSVKVPSSPTSSRRNHASLEITLPPTLAVPYTPFSPTIATTPGGRYAPKGKSRADRATFSASVLELVRLIQAGLAIFGLFPADPRALDGLLCDKTVEGLGTWVTDVGEQCVANLEASERIADPAVVCALISLVLATRNKLAVTGIAHLTPKDPFLRPHSFLVALGAYANAVAEQTAQKAAASTPATPSFSFHLHAQSLPPTPGASSLGFFAGTAVPKPTLPTPNPIANNGGASNNVVLTRAWVDTISTTYSEKARAGERRKSRSARAFLGLDGELSDGSDKEGGDAHGAPDGQQILTGIGNLVRLNVGGSGSAGGAAGVLEASVDLAAFVKVVVGRGKDKGKPRLKGKAEGRPGEGEGGGDNLKEREKDAAVVSGVAGCVRGLWSGLVWRLVALREREIDGPAFGNGKRDTSMLGADRAGKDRGGTVVSDGDTEENELRGQVKSDRDGGRSTEEESGGPDKWGGRVQKKLESWTRLSRKKGPHASVDFSSGRDSLDDSTPTLLKKRPALPLHDLGMAPMTFSRSAGHGDDELSSGQVSPIDDPRTPRQFQASTASSAANDLNSEEYDRKLSAFNHKRPWGTRLNQNRISSWSDPVSAREMVDDEDESDESAEGEEGSSSMASSVPRPHRKRATVGSSKLAHVSILDEEEEVSVFYDEPLEALGYLSDAAQMPSPRRRTVALGPRRRRSWHCTDPRSFKDLKILTPERMRIDVALCGQVLVLTRREEHLRNVLGCVQVLTASLSQINAQLREDYQKHARALLEVEQDTKTVADIDLEASKAYKITQAQNTISYESKQLQIPELWRIASPPRRTTFMLRDKVFGMGGRRLPPGKHGAHGRFNRLQWTLDGQERLVDHLGRTESEAEEESRLERMENLRPPPPEDEEVVKHTSIRPMWLLRFFTSWGARWGAAPEATPAPVKVIGDEGTPVDCNVPTEEPQESKPGAATSPSIY</sequence>
<feature type="region of interest" description="Disordered" evidence="1">
    <location>
        <begin position="1175"/>
        <end position="1210"/>
    </location>
</feature>
<feature type="compositionally biased region" description="Acidic residues" evidence="1">
    <location>
        <begin position="860"/>
        <end position="874"/>
    </location>
</feature>
<dbReference type="Proteomes" id="UP001362999">
    <property type="component" value="Unassembled WGS sequence"/>
</dbReference>
<dbReference type="InterPro" id="IPR038919">
    <property type="entry name" value="STB2/STB2"/>
</dbReference>
<feature type="region of interest" description="Disordered" evidence="1">
    <location>
        <begin position="529"/>
        <end position="552"/>
    </location>
</feature>
<feature type="region of interest" description="Disordered" evidence="1">
    <location>
        <begin position="1116"/>
        <end position="1146"/>
    </location>
</feature>
<name>A0AAW0EC22_9AGAR</name>
<evidence type="ECO:0000313" key="4">
    <source>
        <dbReference type="Proteomes" id="UP001362999"/>
    </source>
</evidence>
<keyword evidence="4" id="KW-1185">Reference proteome</keyword>
<feature type="region of interest" description="Disordered" evidence="1">
    <location>
        <begin position="219"/>
        <end position="274"/>
    </location>
</feature>
<feature type="region of interest" description="Disordered" evidence="1">
    <location>
        <begin position="660"/>
        <end position="822"/>
    </location>
</feature>